<name>A0A2T6ZFZ7_TUBBO</name>
<evidence type="ECO:0000313" key="3">
    <source>
        <dbReference type="Proteomes" id="UP000244722"/>
    </source>
</evidence>
<proteinExistence type="predicted"/>
<organism evidence="2 3">
    <name type="scientific">Tuber borchii</name>
    <name type="common">White truffle</name>
    <dbReference type="NCBI Taxonomy" id="42251"/>
    <lineage>
        <taxon>Eukaryota</taxon>
        <taxon>Fungi</taxon>
        <taxon>Dikarya</taxon>
        <taxon>Ascomycota</taxon>
        <taxon>Pezizomycotina</taxon>
        <taxon>Pezizomycetes</taxon>
        <taxon>Pezizales</taxon>
        <taxon>Tuberaceae</taxon>
        <taxon>Tuber</taxon>
    </lineage>
</organism>
<comment type="caution">
    <text evidence="2">The sequence shown here is derived from an EMBL/GenBank/DDBJ whole genome shotgun (WGS) entry which is preliminary data.</text>
</comment>
<feature type="region of interest" description="Disordered" evidence="1">
    <location>
        <begin position="30"/>
        <end position="72"/>
    </location>
</feature>
<keyword evidence="3" id="KW-1185">Reference proteome</keyword>
<evidence type="ECO:0000313" key="2">
    <source>
        <dbReference type="EMBL" id="PUU74407.1"/>
    </source>
</evidence>
<dbReference type="EMBL" id="NESQ01000302">
    <property type="protein sequence ID" value="PUU74407.1"/>
    <property type="molecule type" value="Genomic_DNA"/>
</dbReference>
<evidence type="ECO:0000256" key="1">
    <source>
        <dbReference type="SAM" id="MobiDB-lite"/>
    </source>
</evidence>
<reference evidence="2 3" key="1">
    <citation type="submission" date="2017-04" db="EMBL/GenBank/DDBJ databases">
        <title>Draft genome sequence of Tuber borchii Vittad., a whitish edible truffle.</title>
        <authorList>
            <consortium name="DOE Joint Genome Institute"/>
            <person name="Murat C."/>
            <person name="Kuo A."/>
            <person name="Barry K.W."/>
            <person name="Clum A."/>
            <person name="Dockter R.B."/>
            <person name="Fauchery L."/>
            <person name="Iotti M."/>
            <person name="Kohler A."/>
            <person name="Labutti K."/>
            <person name="Lindquist E.A."/>
            <person name="Lipzen A."/>
            <person name="Ohm R.A."/>
            <person name="Wang M."/>
            <person name="Grigoriev I.V."/>
            <person name="Zambonelli A."/>
            <person name="Martin F.M."/>
        </authorList>
    </citation>
    <scope>NUCLEOTIDE SEQUENCE [LARGE SCALE GENOMIC DNA]</scope>
    <source>
        <strain evidence="2 3">Tbo3840</strain>
    </source>
</reference>
<dbReference type="AlphaFoldDB" id="A0A2T6ZFZ7"/>
<dbReference type="Proteomes" id="UP000244722">
    <property type="component" value="Unassembled WGS sequence"/>
</dbReference>
<gene>
    <name evidence="2" type="ORF">B9Z19DRAFT_1133373</name>
</gene>
<sequence length="72" mass="7979">MTIKKSSKKWMRREDGVFVETPLTVQGRILGEIDASPPLPPKEKGRMTRGAEGSDELINALSDWPGGLKRSK</sequence>
<protein>
    <submittedName>
        <fullName evidence="2">Uncharacterized protein</fullName>
    </submittedName>
</protein>
<accession>A0A2T6ZFZ7</accession>